<dbReference type="InterPro" id="IPR029756">
    <property type="entry name" value="MTH1187/YkoF-like"/>
</dbReference>
<evidence type="ECO:0000256" key="1">
    <source>
        <dbReference type="ARBA" id="ARBA00010272"/>
    </source>
</evidence>
<gene>
    <name evidence="3" type="ORF">BAAM0483_06660</name>
</gene>
<organism evidence="3 4">
    <name type="scientific">Bifidobacterium animalis subsp. animalis MCC 0483</name>
    <dbReference type="NCBI Taxonomy" id="1365955"/>
    <lineage>
        <taxon>Bacteria</taxon>
        <taxon>Bacillati</taxon>
        <taxon>Actinomycetota</taxon>
        <taxon>Actinomycetes</taxon>
        <taxon>Bifidobacteriales</taxon>
        <taxon>Bifidobacteriaceae</taxon>
        <taxon>Bifidobacterium</taxon>
    </lineage>
</organism>
<dbReference type="Pfam" id="PF01910">
    <property type="entry name" value="Thiamine_BP"/>
    <property type="match status" value="1"/>
</dbReference>
<dbReference type="InterPro" id="IPR051614">
    <property type="entry name" value="UPF0045_domain"/>
</dbReference>
<name>A0AB34T7W6_9BIFI</name>
<comment type="caution">
    <text evidence="3">The sequence shown here is derived from an EMBL/GenBank/DDBJ whole genome shotgun (WGS) entry which is preliminary data.</text>
</comment>
<dbReference type="Proteomes" id="UP000037239">
    <property type="component" value="Unassembled WGS sequence"/>
</dbReference>
<dbReference type="InterPro" id="IPR002767">
    <property type="entry name" value="Thiamine_BP"/>
</dbReference>
<accession>A0AB34T7W6</accession>
<dbReference type="SUPFAM" id="SSF89957">
    <property type="entry name" value="MTH1187/YkoF-like"/>
    <property type="match status" value="1"/>
</dbReference>
<sequence length="144" mass="15881">MSVRPSDAETCTVARLRRRRRHMNSPDRNAVRQEVPVDEHGKPIINTVAAVAIAPSGVGAELSEYVAEAVEVIRESGLPNETNAMFTNIEGNLDDVLKVVRDATMKLAEQGYRTGVTLKLDIRPGFSGQISEKQQLVNEILTKR</sequence>
<dbReference type="Gene3D" id="3.30.70.930">
    <property type="match status" value="1"/>
</dbReference>
<feature type="domain" description="Thiamine-binding protein" evidence="2">
    <location>
        <begin position="49"/>
        <end position="137"/>
    </location>
</feature>
<protein>
    <recommendedName>
        <fullName evidence="2">Thiamine-binding protein domain-containing protein</fullName>
    </recommendedName>
</protein>
<comment type="similarity">
    <text evidence="1">Belongs to the UPF0045 family.</text>
</comment>
<dbReference type="PANTHER" id="PTHR33777:SF1">
    <property type="entry name" value="UPF0045 PROTEIN ECM15"/>
    <property type="match status" value="1"/>
</dbReference>
<proteinExistence type="inferred from homology"/>
<evidence type="ECO:0000313" key="4">
    <source>
        <dbReference type="Proteomes" id="UP000037239"/>
    </source>
</evidence>
<dbReference type="PANTHER" id="PTHR33777">
    <property type="entry name" value="UPF0045 PROTEIN ECM15"/>
    <property type="match status" value="1"/>
</dbReference>
<dbReference type="EMBL" id="AWFK01000010">
    <property type="protein sequence ID" value="KOA48913.1"/>
    <property type="molecule type" value="Genomic_DNA"/>
</dbReference>
<reference evidence="3 4" key="1">
    <citation type="journal article" date="2015" name="Int J Genomics">
        <title>Comparative Genomics Revealed Genetic Diversity and Species/Strain-Level Differences in Carbohydrate Metabolism of Three Probiotic Bifidobacterial Species.</title>
        <authorList>
            <person name="Odamaki T."/>
            <person name="Horigome A."/>
            <person name="Sugahara H."/>
            <person name="Hashikura N."/>
            <person name="Minami J."/>
            <person name="Xiao J.Z."/>
            <person name="Abe F."/>
        </authorList>
    </citation>
    <scope>NUCLEOTIDE SEQUENCE [LARGE SCALE GENOMIC DNA]</scope>
    <source>
        <strain evidence="3 4">MCC 0483</strain>
    </source>
</reference>
<evidence type="ECO:0000313" key="3">
    <source>
        <dbReference type="EMBL" id="KOA48913.1"/>
    </source>
</evidence>
<evidence type="ECO:0000259" key="2">
    <source>
        <dbReference type="Pfam" id="PF01910"/>
    </source>
</evidence>
<dbReference type="AlphaFoldDB" id="A0AB34T7W6"/>
<dbReference type="GO" id="GO:0005829">
    <property type="term" value="C:cytosol"/>
    <property type="evidence" value="ECO:0007669"/>
    <property type="project" value="TreeGrafter"/>
</dbReference>